<protein>
    <submittedName>
        <fullName evidence="2">Uncharacterized protein</fullName>
    </submittedName>
</protein>
<name>A0A0F8Z7J1_9ZZZZ</name>
<gene>
    <name evidence="2" type="ORF">LCGC14_3005140</name>
</gene>
<reference evidence="2" key="1">
    <citation type="journal article" date="2015" name="Nature">
        <title>Complex archaea that bridge the gap between prokaryotes and eukaryotes.</title>
        <authorList>
            <person name="Spang A."/>
            <person name="Saw J.H."/>
            <person name="Jorgensen S.L."/>
            <person name="Zaremba-Niedzwiedzka K."/>
            <person name="Martijn J."/>
            <person name="Lind A.E."/>
            <person name="van Eijk R."/>
            <person name="Schleper C."/>
            <person name="Guy L."/>
            <person name="Ettema T.J."/>
        </authorList>
    </citation>
    <scope>NUCLEOTIDE SEQUENCE</scope>
</reference>
<evidence type="ECO:0000313" key="2">
    <source>
        <dbReference type="EMBL" id="KKK62354.1"/>
    </source>
</evidence>
<comment type="caution">
    <text evidence="2">The sequence shown here is derived from an EMBL/GenBank/DDBJ whole genome shotgun (WGS) entry which is preliminary data.</text>
</comment>
<dbReference type="AlphaFoldDB" id="A0A0F8Z7J1"/>
<keyword evidence="1" id="KW-0175">Coiled coil</keyword>
<accession>A0A0F8Z7J1</accession>
<organism evidence="2">
    <name type="scientific">marine sediment metagenome</name>
    <dbReference type="NCBI Taxonomy" id="412755"/>
    <lineage>
        <taxon>unclassified sequences</taxon>
        <taxon>metagenomes</taxon>
        <taxon>ecological metagenomes</taxon>
    </lineage>
</organism>
<feature type="non-terminal residue" evidence="2">
    <location>
        <position position="1"/>
    </location>
</feature>
<feature type="coiled-coil region" evidence="1">
    <location>
        <begin position="1"/>
        <end position="28"/>
    </location>
</feature>
<evidence type="ECO:0000256" key="1">
    <source>
        <dbReference type="SAM" id="Coils"/>
    </source>
</evidence>
<proteinExistence type="predicted"/>
<dbReference type="EMBL" id="LAZR01062030">
    <property type="protein sequence ID" value="KKK62354.1"/>
    <property type="molecule type" value="Genomic_DNA"/>
</dbReference>
<sequence>LKGTVNKIDEKKSEISRLEKNIKVRNREIVNATPDRNEKARINIHGPI</sequence>